<feature type="domain" description="LysM" evidence="2">
    <location>
        <begin position="156"/>
        <end position="200"/>
    </location>
</feature>
<feature type="domain" description="LysM" evidence="2">
    <location>
        <begin position="224"/>
        <end position="267"/>
    </location>
</feature>
<dbReference type="EMBL" id="FQYP01000010">
    <property type="protein sequence ID" value="SHJ53745.1"/>
    <property type="molecule type" value="Genomic_DNA"/>
</dbReference>
<evidence type="ECO:0000259" key="2">
    <source>
        <dbReference type="PROSITE" id="PS51782"/>
    </source>
</evidence>
<feature type="domain" description="LysM" evidence="2">
    <location>
        <begin position="74"/>
        <end position="117"/>
    </location>
</feature>
<dbReference type="PANTHER" id="PTHR33734">
    <property type="entry name" value="LYSM DOMAIN-CONTAINING GPI-ANCHORED PROTEIN 2"/>
    <property type="match status" value="1"/>
</dbReference>
<dbReference type="GO" id="GO:0008932">
    <property type="term" value="F:lytic endotransglycosylase activity"/>
    <property type="evidence" value="ECO:0007669"/>
    <property type="project" value="TreeGrafter"/>
</dbReference>
<dbReference type="SUPFAM" id="SSF54106">
    <property type="entry name" value="LysM domain"/>
    <property type="match status" value="5"/>
</dbReference>
<reference evidence="4" key="1">
    <citation type="submission" date="2016-11" db="EMBL/GenBank/DDBJ databases">
        <authorList>
            <person name="Varghese N."/>
            <person name="Submissions S."/>
        </authorList>
    </citation>
    <scope>NUCLEOTIDE SEQUENCE [LARGE SCALE GENOMIC DNA]</scope>
    <source>
        <strain evidence="4">DSM 22623</strain>
    </source>
</reference>
<dbReference type="Gene3D" id="3.40.50.2300">
    <property type="match status" value="2"/>
</dbReference>
<dbReference type="PANTHER" id="PTHR33734:SF22">
    <property type="entry name" value="MEMBRANE-BOUND LYTIC MUREIN TRANSGLYCOSYLASE D"/>
    <property type="match status" value="1"/>
</dbReference>
<feature type="domain" description="LysM" evidence="2">
    <location>
        <begin position="22"/>
        <end position="65"/>
    </location>
</feature>
<dbReference type="PROSITE" id="PS51782">
    <property type="entry name" value="LYSM"/>
    <property type="match status" value="4"/>
</dbReference>
<dbReference type="InterPro" id="IPR018392">
    <property type="entry name" value="LysM"/>
</dbReference>
<organism evidence="3 4">
    <name type="scientific">Aquimarina spongiae</name>
    <dbReference type="NCBI Taxonomy" id="570521"/>
    <lineage>
        <taxon>Bacteria</taxon>
        <taxon>Pseudomonadati</taxon>
        <taxon>Bacteroidota</taxon>
        <taxon>Flavobacteriia</taxon>
        <taxon>Flavobacteriales</taxon>
        <taxon>Flavobacteriaceae</taxon>
        <taxon>Aquimarina</taxon>
    </lineage>
</organism>
<dbReference type="CDD" id="cd00118">
    <property type="entry name" value="LysM"/>
    <property type="match status" value="4"/>
</dbReference>
<keyword evidence="4" id="KW-1185">Reference proteome</keyword>
<dbReference type="Proteomes" id="UP000184432">
    <property type="component" value="Unassembled WGS sequence"/>
</dbReference>
<protein>
    <submittedName>
        <fullName evidence="3">Amino acid/amide ABC transporter substrate-binding protein, HAAT family</fullName>
    </submittedName>
</protein>
<accession>A0A1M6K4C5</accession>
<dbReference type="InterPro" id="IPR036779">
    <property type="entry name" value="LysM_dom_sf"/>
</dbReference>
<name>A0A1M6K4C5_9FLAO</name>
<feature type="chain" id="PRO_5012093345" evidence="1">
    <location>
        <begin position="19"/>
        <end position="723"/>
    </location>
</feature>
<evidence type="ECO:0000256" key="1">
    <source>
        <dbReference type="SAM" id="SignalP"/>
    </source>
</evidence>
<dbReference type="Pfam" id="PF01476">
    <property type="entry name" value="LysM"/>
    <property type="match status" value="5"/>
</dbReference>
<keyword evidence="1" id="KW-0732">Signal</keyword>
<gene>
    <name evidence="3" type="ORF">SAMN04488508_11066</name>
</gene>
<sequence length="723" mass="82856">MKKYLLIFLLFFVAFSYAQQYKSHTVAKGENVYRIAKQYNTTPEAIYKINPTAKDGIQEGEILAIPITDDQEYKTHVVEQGDTVYSLSKKYEITVETIYLLNPEAVNGINVGQILNVGKAEKKEGTSIENTEGNKQEILDSLKAEDPDDRKVVRYITHKVKRKETLYGIAKKYDITVEDIKKFNKRLYSEQIKKKDKLRIPVYEKKQVQEAVIDSVDSRLSRTTKYVIKPKETKFGIARRHGITMSELEQMNPNMDPNFPIGMEITVPTTIFVSLKDSLQPGFQLYEIPPKETMFNLVRRLDISADSLLKMNPYIKDGLKAGMVITIPEQKPVDTLSVDAIRGERYIDLSSKLYNFKPKKIAVMLPFSVDTLDLNARQEIEEQLKNKQSLRISLDLYSGVLMAIDSAKTRGITTELNVYDTRKNNNGVHVKRILQENNFDDTDVVIGPLYQSNLEVVAAELKKYNTPVFSPASRRESSLYDNFFQTRPSNEMLQEKIISFVEKDTTDKNIILIVQQGKKYEEIKGKLTAKFPGAKVAKIEEGNYLYAVRLDAVLDKNKPNWVFLESSDVAMISNVIPLLNAKAESHKITLFTTDKNGAFDDDNIKNEHLSKLHMHYPSVDKEFDDEEGEGERSTKKVSDFEKKYKERYGVFPNNWAVRGFDIAYDVLMRLGTADDVYHAVSFEGTTEYVENKFNYAKKPLGGYYNKATYLIKFEDDLKLKVVE</sequence>
<dbReference type="InterPro" id="IPR028082">
    <property type="entry name" value="Peripla_BP_I"/>
</dbReference>
<dbReference type="OrthoDB" id="2149800at2"/>
<proteinExistence type="predicted"/>
<dbReference type="STRING" id="570521.SAMN04488508_11066"/>
<evidence type="ECO:0000313" key="3">
    <source>
        <dbReference type="EMBL" id="SHJ53745.1"/>
    </source>
</evidence>
<dbReference type="RefSeq" id="WP_073320476.1">
    <property type="nucleotide sequence ID" value="NZ_FQYP01000010.1"/>
</dbReference>
<dbReference type="Gene3D" id="3.10.350.10">
    <property type="entry name" value="LysM domain"/>
    <property type="match status" value="5"/>
</dbReference>
<feature type="signal peptide" evidence="1">
    <location>
        <begin position="1"/>
        <end position="18"/>
    </location>
</feature>
<dbReference type="AlphaFoldDB" id="A0A1M6K4C5"/>
<dbReference type="CDD" id="cd06268">
    <property type="entry name" value="PBP1_ABC_transporter_LIVBP-like"/>
    <property type="match status" value="1"/>
</dbReference>
<dbReference type="SMART" id="SM00257">
    <property type="entry name" value="LysM"/>
    <property type="match status" value="5"/>
</dbReference>
<evidence type="ECO:0000313" key="4">
    <source>
        <dbReference type="Proteomes" id="UP000184432"/>
    </source>
</evidence>
<dbReference type="SUPFAM" id="SSF53822">
    <property type="entry name" value="Periplasmic binding protein-like I"/>
    <property type="match status" value="1"/>
</dbReference>